<feature type="compositionally biased region" description="Basic and acidic residues" evidence="1">
    <location>
        <begin position="400"/>
        <end position="424"/>
    </location>
</feature>
<feature type="compositionally biased region" description="Pro residues" evidence="1">
    <location>
        <begin position="276"/>
        <end position="294"/>
    </location>
</feature>
<evidence type="ECO:0000256" key="2">
    <source>
        <dbReference type="SAM" id="Phobius"/>
    </source>
</evidence>
<organism evidence="3">
    <name type="scientific">Emiliania huxleyi</name>
    <name type="common">Coccolithophore</name>
    <name type="synonym">Pontosphaera huxleyi</name>
    <dbReference type="NCBI Taxonomy" id="2903"/>
    <lineage>
        <taxon>Eukaryota</taxon>
        <taxon>Haptista</taxon>
        <taxon>Haptophyta</taxon>
        <taxon>Prymnesiophyceae</taxon>
        <taxon>Isochrysidales</taxon>
        <taxon>Noelaerhabdaceae</taxon>
        <taxon>Emiliania</taxon>
    </lineage>
</organism>
<dbReference type="AlphaFoldDB" id="A0A7S3TVG2"/>
<feature type="transmembrane region" description="Helical" evidence="2">
    <location>
        <begin position="539"/>
        <end position="562"/>
    </location>
</feature>
<feature type="region of interest" description="Disordered" evidence="1">
    <location>
        <begin position="1"/>
        <end position="48"/>
    </location>
</feature>
<dbReference type="EMBL" id="HBIR01057372">
    <property type="protein sequence ID" value="CAE0594797.1"/>
    <property type="molecule type" value="Transcribed_RNA"/>
</dbReference>
<dbReference type="PANTHER" id="PTHR48125">
    <property type="entry name" value="LP07818P1"/>
    <property type="match status" value="1"/>
</dbReference>
<dbReference type="PANTHER" id="PTHR48125:SF10">
    <property type="entry name" value="OS12G0136300 PROTEIN"/>
    <property type="match status" value="1"/>
</dbReference>
<feature type="compositionally biased region" description="Polar residues" evidence="1">
    <location>
        <begin position="501"/>
        <end position="510"/>
    </location>
</feature>
<keyword evidence="2" id="KW-0812">Transmembrane</keyword>
<keyword evidence="2" id="KW-0472">Membrane</keyword>
<name>A0A7S3TVG2_EMIHU</name>
<feature type="compositionally biased region" description="Low complexity" evidence="1">
    <location>
        <begin position="482"/>
        <end position="496"/>
    </location>
</feature>
<feature type="compositionally biased region" description="Basic residues" evidence="1">
    <location>
        <begin position="9"/>
        <end position="26"/>
    </location>
</feature>
<feature type="transmembrane region" description="Helical" evidence="2">
    <location>
        <begin position="318"/>
        <end position="340"/>
    </location>
</feature>
<evidence type="ECO:0000313" key="3">
    <source>
        <dbReference type="EMBL" id="CAE0594797.1"/>
    </source>
</evidence>
<keyword evidence="2" id="KW-1133">Transmembrane helix</keyword>
<sequence length="564" mass="60147">MASGLRRTPLPRRRHRRRLWRQKSRSRATLSTSPPPHSPPPPPPPFPPLLGSRSRLFLTFAMDISDAESDQFRSQLLGDLERALGLQSAAETIQVQTFLSGSTIVVVDIETSVLGLGGGLCTLLTDGIATVDGLLDVLVLVGEEVLEAFACVEFFFPPPPPAPALPPLAEDMTAFSTGAEWNLWSGLLPPLDPAVANATQLLETLQVKRAIYLALSDRTTPSVALSAARHALVEAARAYLLALYSDQGVTPSDIEFVLRGDRLSYRIFRLLPLPPPPVPSAPPPPPPSPRPPTPDLALAAMRISGTMSDDSLSYLRPVFVALLCLSAAVITLLLSCCYCWNWLCVSAADGSAAGEDSHTTQAAESASRGVATANVHVDLGARSAGGPSRSATPPVLSPRVRIEPKDENAQRTLERTRQERRVGRQDGGAIQAHIESVRERRRLARGGSATDEVEAHLENASLDLEAVTATIHDDDSAAALGAPSSAAGLGSNPSAPLGSAATVSAGTPSRRQAESEQTERTKVSLWSHRGRLRSPRGRMWCAALTLSVVILLVSVVLLPLSFYV</sequence>
<feature type="region of interest" description="Disordered" evidence="1">
    <location>
        <begin position="380"/>
        <end position="435"/>
    </location>
</feature>
<feature type="region of interest" description="Disordered" evidence="1">
    <location>
        <begin position="276"/>
        <end position="296"/>
    </location>
</feature>
<feature type="region of interest" description="Disordered" evidence="1">
    <location>
        <begin position="482"/>
        <end position="522"/>
    </location>
</feature>
<gene>
    <name evidence="3" type="ORF">EHUX00137_LOCUS44614</name>
</gene>
<feature type="compositionally biased region" description="Basic and acidic residues" evidence="1">
    <location>
        <begin position="511"/>
        <end position="522"/>
    </location>
</feature>
<protein>
    <submittedName>
        <fullName evidence="3">Uncharacterized protein</fullName>
    </submittedName>
</protein>
<evidence type="ECO:0000256" key="1">
    <source>
        <dbReference type="SAM" id="MobiDB-lite"/>
    </source>
</evidence>
<feature type="compositionally biased region" description="Pro residues" evidence="1">
    <location>
        <begin position="33"/>
        <end position="48"/>
    </location>
</feature>
<proteinExistence type="predicted"/>
<reference evidence="3" key="1">
    <citation type="submission" date="2021-01" db="EMBL/GenBank/DDBJ databases">
        <authorList>
            <person name="Corre E."/>
            <person name="Pelletier E."/>
            <person name="Niang G."/>
            <person name="Scheremetjew M."/>
            <person name="Finn R."/>
            <person name="Kale V."/>
            <person name="Holt S."/>
            <person name="Cochrane G."/>
            <person name="Meng A."/>
            <person name="Brown T."/>
            <person name="Cohen L."/>
        </authorList>
    </citation>
    <scope>NUCLEOTIDE SEQUENCE</scope>
    <source>
        <strain evidence="3">379</strain>
    </source>
</reference>
<accession>A0A7S3TVG2</accession>